<evidence type="ECO:0000256" key="7">
    <source>
        <dbReference type="ARBA" id="ARBA00038354"/>
    </source>
</evidence>
<keyword evidence="15" id="KW-1185">Reference proteome</keyword>
<evidence type="ECO:0000256" key="12">
    <source>
        <dbReference type="SAM" id="MobiDB-lite"/>
    </source>
</evidence>
<dbReference type="GO" id="GO:0046872">
    <property type="term" value="F:metal ion binding"/>
    <property type="evidence" value="ECO:0007669"/>
    <property type="project" value="UniProtKB-KW"/>
</dbReference>
<evidence type="ECO:0000256" key="2">
    <source>
        <dbReference type="ARBA" id="ARBA00022723"/>
    </source>
</evidence>
<dbReference type="InterPro" id="IPR003607">
    <property type="entry name" value="HD/PDEase_dom"/>
</dbReference>
<keyword evidence="4" id="KW-0464">Manganese</keyword>
<organism evidence="14 15">
    <name type="scientific">Tremella mesenterica</name>
    <name type="common">Jelly fungus</name>
    <dbReference type="NCBI Taxonomy" id="5217"/>
    <lineage>
        <taxon>Eukaryota</taxon>
        <taxon>Fungi</taxon>
        <taxon>Dikarya</taxon>
        <taxon>Basidiomycota</taxon>
        <taxon>Agaricomycotina</taxon>
        <taxon>Tremellomycetes</taxon>
        <taxon>Tremellales</taxon>
        <taxon>Tremellaceae</taxon>
        <taxon>Tremella</taxon>
    </lineage>
</organism>
<feature type="compositionally biased region" description="Low complexity" evidence="12">
    <location>
        <begin position="52"/>
        <end position="61"/>
    </location>
</feature>
<evidence type="ECO:0000256" key="5">
    <source>
        <dbReference type="ARBA" id="ARBA00024387"/>
    </source>
</evidence>
<keyword evidence="2" id="KW-0479">Metal-binding</keyword>
<dbReference type="PANTHER" id="PTHR46246:SF1">
    <property type="entry name" value="GUANOSINE-3',5'-BIS(DIPHOSPHATE) 3'-PYROPHOSPHOHYDROLASE MESH1"/>
    <property type="match status" value="1"/>
</dbReference>
<sequence>MSPTALQVPTPISTRSKSPHLPSYLFQPEYEKKSEGSKHLENLEHLEGSEGSRTPRPVTLTPSPPLSPRMHTSDELHRHGHGDGDEGGRGFGNDLGFGMSVGNGGLGGMGGKGKEPDCMVLMRTIDFAARKHQCQRRKDVDQTPYINHPIAVANLLSSTGVTDVRILQAAILHDTVEDTCTTVEELANMFGLQVARIVEECTDDTSLSGMERKLEQLRSAPFRSKEAQMVKLADKLHNLESIRRSPPVGWGPKRIQNYFLWAKQVTDICASAHPPLAARLQHLYETAYTRVNGVYIPCHPEVCGTLTEVSLL</sequence>
<name>A0A4Q1BAD9_TREME</name>
<dbReference type="Pfam" id="PF13328">
    <property type="entry name" value="HD_4"/>
    <property type="match status" value="1"/>
</dbReference>
<feature type="compositionally biased region" description="Polar residues" evidence="12">
    <location>
        <begin position="1"/>
        <end position="16"/>
    </location>
</feature>
<comment type="similarity">
    <text evidence="7">Belongs to the MESH1 family.</text>
</comment>
<dbReference type="SUPFAM" id="SSF109604">
    <property type="entry name" value="HD-domain/PDEase-like"/>
    <property type="match status" value="1"/>
</dbReference>
<dbReference type="EMBL" id="SDIL01000123">
    <property type="protein sequence ID" value="RXK35742.1"/>
    <property type="molecule type" value="Genomic_DNA"/>
</dbReference>
<evidence type="ECO:0000259" key="13">
    <source>
        <dbReference type="SMART" id="SM00471"/>
    </source>
</evidence>
<dbReference type="GO" id="GO:0008893">
    <property type="term" value="F:guanosine-3',5'-bis(diphosphate) 3'-diphosphatase activity"/>
    <property type="evidence" value="ECO:0007669"/>
    <property type="project" value="UniProtKB-EC"/>
</dbReference>
<evidence type="ECO:0000256" key="8">
    <source>
        <dbReference type="ARBA" id="ARBA00040793"/>
    </source>
</evidence>
<evidence type="ECO:0000256" key="9">
    <source>
        <dbReference type="ARBA" id="ARBA00041464"/>
    </source>
</evidence>
<dbReference type="PANTHER" id="PTHR46246">
    <property type="entry name" value="GUANOSINE-3',5'-BIS(DIPHOSPHATE) 3'-PYROPHOSPHOHYDROLASE MESH1"/>
    <property type="match status" value="1"/>
</dbReference>
<dbReference type="Gene3D" id="1.10.3210.10">
    <property type="entry name" value="Hypothetical protein af1432"/>
    <property type="match status" value="1"/>
</dbReference>
<dbReference type="STRING" id="5217.A0A4Q1BAD9"/>
<dbReference type="SMART" id="SM00471">
    <property type="entry name" value="HDc"/>
    <property type="match status" value="1"/>
</dbReference>
<reference evidence="14 15" key="1">
    <citation type="submission" date="2016-06" db="EMBL/GenBank/DDBJ databases">
        <title>Evolution of pathogenesis and genome organization in the Tremellales.</title>
        <authorList>
            <person name="Cuomo C."/>
            <person name="Litvintseva A."/>
            <person name="Heitman J."/>
            <person name="Chen Y."/>
            <person name="Sun S."/>
            <person name="Springer D."/>
            <person name="Dromer F."/>
            <person name="Young S."/>
            <person name="Zeng Q."/>
            <person name="Chapman S."/>
            <person name="Gujja S."/>
            <person name="Saif S."/>
            <person name="Birren B."/>
        </authorList>
    </citation>
    <scope>NUCLEOTIDE SEQUENCE [LARGE SCALE GENOMIC DNA]</scope>
    <source>
        <strain evidence="14 15">ATCC 28783</strain>
    </source>
</reference>
<dbReference type="FunFam" id="1.10.3210.10:FF:000012">
    <property type="entry name" value="HD domain containing 3"/>
    <property type="match status" value="1"/>
</dbReference>
<comment type="catalytic activity">
    <reaction evidence="11">
        <text>guanosine 3',5'-bis(diphosphate) + H2O = GDP + diphosphate + H(+)</text>
        <dbReference type="Rhea" id="RHEA:14253"/>
        <dbReference type="ChEBI" id="CHEBI:15377"/>
        <dbReference type="ChEBI" id="CHEBI:15378"/>
        <dbReference type="ChEBI" id="CHEBI:33019"/>
        <dbReference type="ChEBI" id="CHEBI:58189"/>
        <dbReference type="ChEBI" id="CHEBI:77828"/>
        <dbReference type="EC" id="3.1.7.2"/>
    </reaction>
</comment>
<evidence type="ECO:0000313" key="14">
    <source>
        <dbReference type="EMBL" id="RXK35742.1"/>
    </source>
</evidence>
<protein>
    <recommendedName>
        <fullName evidence="8">Guanosine-3',5'-bis(diphosphate) 3'-pyrophosphohydrolase MESH1</fullName>
        <ecNumber evidence="5">3.1.7.2</ecNumber>
    </recommendedName>
    <alternativeName>
        <fullName evidence="9">Metazoan SpoT homolog 1</fullName>
    </alternativeName>
    <alternativeName>
        <fullName evidence="10">Penta-phosphate guanosine-3'-pyrophosphohydrolase</fullName>
    </alternativeName>
</protein>
<evidence type="ECO:0000256" key="4">
    <source>
        <dbReference type="ARBA" id="ARBA00023211"/>
    </source>
</evidence>
<comment type="function">
    <text evidence="6">ppGpp hydrolyzing enzyme involved in starvation response.</text>
</comment>
<dbReference type="EC" id="3.1.7.2" evidence="5"/>
<evidence type="ECO:0000256" key="10">
    <source>
        <dbReference type="ARBA" id="ARBA00041770"/>
    </source>
</evidence>
<dbReference type="Proteomes" id="UP000289152">
    <property type="component" value="Unassembled WGS sequence"/>
</dbReference>
<evidence type="ECO:0000313" key="15">
    <source>
        <dbReference type="Proteomes" id="UP000289152"/>
    </source>
</evidence>
<evidence type="ECO:0000256" key="11">
    <source>
        <dbReference type="ARBA" id="ARBA00047968"/>
    </source>
</evidence>
<accession>A0A4Q1BAD9</accession>
<comment type="caution">
    <text evidence="14">The sequence shown here is derived from an EMBL/GenBank/DDBJ whole genome shotgun (WGS) entry which is preliminary data.</text>
</comment>
<evidence type="ECO:0000256" key="6">
    <source>
        <dbReference type="ARBA" id="ARBA00037781"/>
    </source>
</evidence>
<feature type="region of interest" description="Disordered" evidence="12">
    <location>
        <begin position="1"/>
        <end position="95"/>
    </location>
</feature>
<evidence type="ECO:0000256" key="1">
    <source>
        <dbReference type="ARBA" id="ARBA00001936"/>
    </source>
</evidence>
<proteinExistence type="inferred from homology"/>
<dbReference type="CDD" id="cd00077">
    <property type="entry name" value="HDc"/>
    <property type="match status" value="1"/>
</dbReference>
<evidence type="ECO:0000256" key="3">
    <source>
        <dbReference type="ARBA" id="ARBA00022801"/>
    </source>
</evidence>
<dbReference type="InterPro" id="IPR052194">
    <property type="entry name" value="MESH1"/>
</dbReference>
<dbReference type="AlphaFoldDB" id="A0A4Q1BAD9"/>
<feature type="domain" description="HD/PDEase" evidence="13">
    <location>
        <begin position="141"/>
        <end position="248"/>
    </location>
</feature>
<feature type="compositionally biased region" description="Basic and acidic residues" evidence="12">
    <location>
        <begin position="71"/>
        <end position="88"/>
    </location>
</feature>
<dbReference type="InParanoid" id="A0A4Q1BAD9"/>
<dbReference type="OrthoDB" id="430679at2759"/>
<keyword evidence="3" id="KW-0378">Hydrolase</keyword>
<gene>
    <name evidence="14" type="ORF">M231_06983</name>
</gene>
<dbReference type="VEuPathDB" id="FungiDB:TREMEDRAFT_56223"/>
<feature type="compositionally biased region" description="Basic and acidic residues" evidence="12">
    <location>
        <begin position="29"/>
        <end position="50"/>
    </location>
</feature>
<comment type="cofactor">
    <cofactor evidence="1">
        <name>Mn(2+)</name>
        <dbReference type="ChEBI" id="CHEBI:29035"/>
    </cofactor>
</comment>